<dbReference type="RefSeq" id="WP_060687939.1">
    <property type="nucleotide sequence ID" value="NZ_BQKE01000002.1"/>
</dbReference>
<name>A0AAN4W2D3_9BACT</name>
<evidence type="ECO:0000313" key="2">
    <source>
        <dbReference type="Proteomes" id="UP001310022"/>
    </source>
</evidence>
<accession>A0AAN4W2D3</accession>
<keyword evidence="2" id="KW-1185">Reference proteome</keyword>
<dbReference type="EMBL" id="BQKE01000002">
    <property type="protein sequence ID" value="GJM62690.1"/>
    <property type="molecule type" value="Genomic_DNA"/>
</dbReference>
<protein>
    <submittedName>
        <fullName evidence="1">Uncharacterized protein</fullName>
    </submittedName>
</protein>
<comment type="caution">
    <text evidence="1">The sequence shown here is derived from an EMBL/GenBank/DDBJ whole genome shotgun (WGS) entry which is preliminary data.</text>
</comment>
<dbReference type="Proteomes" id="UP001310022">
    <property type="component" value="Unassembled WGS sequence"/>
</dbReference>
<gene>
    <name evidence="1" type="ORF">PEDI_32420</name>
</gene>
<sequence length="76" mass="8694">MLQINDQVKLLSPPTSHPYRVIRVFNQDEYIDTNEGSFLYAKKGNVTIQNEMTGDTIVTCEEFVEKVVKSPFAIKN</sequence>
<reference evidence="1 2" key="1">
    <citation type="submission" date="2021-12" db="EMBL/GenBank/DDBJ databases">
        <title>Genome sequencing of bacteria with rrn-lacking chromosome and rrn-plasmid.</title>
        <authorList>
            <person name="Anda M."/>
            <person name="Iwasaki W."/>
        </authorList>
    </citation>
    <scope>NUCLEOTIDE SEQUENCE [LARGE SCALE GENOMIC DNA]</scope>
    <source>
        <strain evidence="1 2">NBRC 15940</strain>
    </source>
</reference>
<evidence type="ECO:0000313" key="1">
    <source>
        <dbReference type="EMBL" id="GJM62690.1"/>
    </source>
</evidence>
<organism evidence="1 2">
    <name type="scientific">Persicobacter diffluens</name>
    <dbReference type="NCBI Taxonomy" id="981"/>
    <lineage>
        <taxon>Bacteria</taxon>
        <taxon>Pseudomonadati</taxon>
        <taxon>Bacteroidota</taxon>
        <taxon>Cytophagia</taxon>
        <taxon>Cytophagales</taxon>
        <taxon>Persicobacteraceae</taxon>
        <taxon>Persicobacter</taxon>
    </lineage>
</organism>
<dbReference type="AlphaFoldDB" id="A0AAN4W2D3"/>
<proteinExistence type="predicted"/>